<dbReference type="Gramene" id="EES14096">
    <property type="protein sequence ID" value="EES14096"/>
    <property type="gene ID" value="SORBI_3007G173100"/>
</dbReference>
<dbReference type="AlphaFoldDB" id="C5YNA4"/>
<reference evidence="2" key="2">
    <citation type="journal article" date="2018" name="Plant J.">
        <title>The Sorghum bicolor reference genome: improved assembly, gene annotations, a transcriptome atlas, and signatures of genome organization.</title>
        <authorList>
            <person name="McCormick R.F."/>
            <person name="Truong S.K."/>
            <person name="Sreedasyam A."/>
            <person name="Jenkins J."/>
            <person name="Shu S."/>
            <person name="Sims D."/>
            <person name="Kennedy M."/>
            <person name="Amirebrahimi M."/>
            <person name="Weers B.D."/>
            <person name="McKinley B."/>
            <person name="Mattison A."/>
            <person name="Morishige D.T."/>
            <person name="Grimwood J."/>
            <person name="Schmutz J."/>
            <person name="Mullet J.E."/>
        </authorList>
    </citation>
    <scope>NUCLEOTIDE SEQUENCE [LARGE SCALE GENOMIC DNA]</scope>
    <source>
        <strain evidence="2">cv. BTx623</strain>
    </source>
</reference>
<evidence type="ECO:0000313" key="1">
    <source>
        <dbReference type="EMBL" id="EES14096.2"/>
    </source>
</evidence>
<gene>
    <name evidence="1" type="ORF">SORBI_3007G173100</name>
</gene>
<protein>
    <submittedName>
        <fullName evidence="1">Uncharacterized protein</fullName>
    </submittedName>
</protein>
<evidence type="ECO:0000313" key="2">
    <source>
        <dbReference type="Proteomes" id="UP000000768"/>
    </source>
</evidence>
<reference evidence="1 2" key="1">
    <citation type="journal article" date="2009" name="Nature">
        <title>The Sorghum bicolor genome and the diversification of grasses.</title>
        <authorList>
            <person name="Paterson A.H."/>
            <person name="Bowers J.E."/>
            <person name="Bruggmann R."/>
            <person name="Dubchak I."/>
            <person name="Grimwood J."/>
            <person name="Gundlach H."/>
            <person name="Haberer G."/>
            <person name="Hellsten U."/>
            <person name="Mitros T."/>
            <person name="Poliakov A."/>
            <person name="Schmutz J."/>
            <person name="Spannagl M."/>
            <person name="Tang H."/>
            <person name="Wang X."/>
            <person name="Wicker T."/>
            <person name="Bharti A.K."/>
            <person name="Chapman J."/>
            <person name="Feltus F.A."/>
            <person name="Gowik U."/>
            <person name="Grigoriev I.V."/>
            <person name="Lyons E."/>
            <person name="Maher C.A."/>
            <person name="Martis M."/>
            <person name="Narechania A."/>
            <person name="Otillar R.P."/>
            <person name="Penning B.W."/>
            <person name="Salamov A.A."/>
            <person name="Wang Y."/>
            <person name="Zhang L."/>
            <person name="Carpita N.C."/>
            <person name="Freeling M."/>
            <person name="Gingle A.R."/>
            <person name="Hash C.T."/>
            <person name="Keller B."/>
            <person name="Klein P."/>
            <person name="Kresovich S."/>
            <person name="McCann M.C."/>
            <person name="Ming R."/>
            <person name="Peterson D.G."/>
            <person name="Mehboob-ur-Rahman"/>
            <person name="Ware D."/>
            <person name="Westhoff P."/>
            <person name="Mayer K.F."/>
            <person name="Messing J."/>
            <person name="Rokhsar D.S."/>
        </authorList>
    </citation>
    <scope>NUCLEOTIDE SEQUENCE [LARGE SCALE GENOMIC DNA]</scope>
    <source>
        <strain evidence="2">cv. BTx623</strain>
    </source>
</reference>
<dbReference type="InParanoid" id="C5YNA4"/>
<sequence>MPWPSRAARLRLPSRPMLSIPIINTEMIRLPRQVIDPKVLRLPNRSCPASSLLLCSPCTHRSILGYPHTTSPNIAPLRASTRASRARRHGRGAVLPDITGRRRGHALRKKRRRGATAAGIWNAAPPAELPQLPASGKDGKQLLPGQVGAVQVEGAEPGQRACHRHHVLRLHGPRGLEPREAGAVPR</sequence>
<dbReference type="HOGENOM" id="CLU_017601_0_0_1"/>
<keyword evidence="2" id="KW-1185">Reference proteome</keyword>
<name>C5YNA4_SORBI</name>
<dbReference type="EMBL" id="CM000766">
    <property type="protein sequence ID" value="EES14096.2"/>
    <property type="molecule type" value="Genomic_DNA"/>
</dbReference>
<dbReference type="KEGG" id="sbi:8057826"/>
<organism evidence="1 2">
    <name type="scientific">Sorghum bicolor</name>
    <name type="common">Sorghum</name>
    <name type="synonym">Sorghum vulgare</name>
    <dbReference type="NCBI Taxonomy" id="4558"/>
    <lineage>
        <taxon>Eukaryota</taxon>
        <taxon>Viridiplantae</taxon>
        <taxon>Streptophyta</taxon>
        <taxon>Embryophyta</taxon>
        <taxon>Tracheophyta</taxon>
        <taxon>Spermatophyta</taxon>
        <taxon>Magnoliopsida</taxon>
        <taxon>Liliopsida</taxon>
        <taxon>Poales</taxon>
        <taxon>Poaceae</taxon>
        <taxon>PACMAD clade</taxon>
        <taxon>Panicoideae</taxon>
        <taxon>Andropogonodae</taxon>
        <taxon>Andropogoneae</taxon>
        <taxon>Sorghinae</taxon>
        <taxon>Sorghum</taxon>
    </lineage>
</organism>
<dbReference type="Proteomes" id="UP000000768">
    <property type="component" value="Chromosome 7"/>
</dbReference>
<accession>C5YNA4</accession>
<proteinExistence type="predicted"/>